<dbReference type="GO" id="GO:0003924">
    <property type="term" value="F:GTPase activity"/>
    <property type="evidence" value="ECO:0007669"/>
    <property type="project" value="InterPro"/>
</dbReference>
<dbReference type="Pfam" id="PF00025">
    <property type="entry name" value="Arf"/>
    <property type="match status" value="1"/>
</dbReference>
<keyword evidence="6" id="KW-0256">Endoplasmic reticulum</keyword>
<feature type="binding site" evidence="12">
    <location>
        <begin position="105"/>
        <end position="108"/>
    </location>
    <ligand>
        <name>GTP</name>
        <dbReference type="ChEBI" id="CHEBI:37565"/>
    </ligand>
</feature>
<dbReference type="Proteomes" id="UP000319160">
    <property type="component" value="Unassembled WGS sequence"/>
</dbReference>
<keyword evidence="10 12" id="KW-0342">GTP-binding</keyword>
<feature type="binding site" evidence="11">
    <location>
        <position position="30"/>
    </location>
    <ligand>
        <name>GTP</name>
        <dbReference type="ChEBI" id="CHEBI:37565"/>
    </ligand>
</feature>
<dbReference type="GO" id="GO:0005794">
    <property type="term" value="C:Golgi apparatus"/>
    <property type="evidence" value="ECO:0007669"/>
    <property type="project" value="UniProtKB-SubCell"/>
</dbReference>
<dbReference type="SMART" id="SM00178">
    <property type="entry name" value="SAR"/>
    <property type="match status" value="1"/>
</dbReference>
<evidence type="ECO:0000256" key="9">
    <source>
        <dbReference type="ARBA" id="ARBA00023034"/>
    </source>
</evidence>
<evidence type="ECO:0000256" key="4">
    <source>
        <dbReference type="ARBA" id="ARBA00022448"/>
    </source>
</evidence>
<feature type="binding site" evidence="11">
    <location>
        <position position="35"/>
    </location>
    <ligand>
        <name>GTP</name>
        <dbReference type="ChEBI" id="CHEBI:37565"/>
    </ligand>
</feature>
<keyword evidence="14" id="KW-1185">Reference proteome</keyword>
<feature type="binding site" evidence="11">
    <location>
        <position position="33"/>
    </location>
    <ligand>
        <name>GTP</name>
        <dbReference type="ChEBI" id="CHEBI:37565"/>
    </ligand>
</feature>
<keyword evidence="9" id="KW-0333">Golgi apparatus</keyword>
<evidence type="ECO:0000256" key="10">
    <source>
        <dbReference type="ARBA" id="ARBA00023134"/>
    </source>
</evidence>
<dbReference type="InterPro" id="IPR027417">
    <property type="entry name" value="P-loop_NTPase"/>
</dbReference>
<reference evidence="14" key="1">
    <citation type="submission" date="2019-06" db="EMBL/GenBank/DDBJ databases">
        <title>Draft genome sequence of the griseofulvin-producing fungus Xylaria cubensis strain G536.</title>
        <authorList>
            <person name="Mead M.E."/>
            <person name="Raja H.A."/>
            <person name="Steenwyk J.L."/>
            <person name="Knowles S.L."/>
            <person name="Oberlies N.H."/>
            <person name="Rokas A."/>
        </authorList>
    </citation>
    <scope>NUCLEOTIDE SEQUENCE [LARGE SCALE GENOMIC DNA]</scope>
    <source>
        <strain evidence="14">G536</strain>
    </source>
</reference>
<accession>A0A553HIF9</accession>
<feature type="binding site" evidence="11">
    <location>
        <position position="32"/>
    </location>
    <ligand>
        <name>GTP</name>
        <dbReference type="ChEBI" id="CHEBI:37565"/>
    </ligand>
</feature>
<dbReference type="Gene3D" id="3.40.50.300">
    <property type="entry name" value="P-loop containing nucleotide triphosphate hydrolases"/>
    <property type="match status" value="2"/>
</dbReference>
<comment type="similarity">
    <text evidence="3">Belongs to the small GTPase superfamily. SAR1 family.</text>
</comment>
<evidence type="ECO:0000256" key="1">
    <source>
        <dbReference type="ARBA" id="ARBA00004240"/>
    </source>
</evidence>
<dbReference type="PROSITE" id="PS51422">
    <property type="entry name" value="SAR1"/>
    <property type="match status" value="1"/>
</dbReference>
<name>A0A553HIF9_9PEZI</name>
<evidence type="ECO:0000256" key="12">
    <source>
        <dbReference type="PIRSR" id="PIRSR606689-1"/>
    </source>
</evidence>
<dbReference type="PRINTS" id="PR00449">
    <property type="entry name" value="RASTRNSFRMNG"/>
</dbReference>
<gene>
    <name evidence="13" type="ORF">FHL15_011360</name>
</gene>
<evidence type="ECO:0000256" key="8">
    <source>
        <dbReference type="ARBA" id="ARBA00022927"/>
    </source>
</evidence>
<evidence type="ECO:0000256" key="3">
    <source>
        <dbReference type="ARBA" id="ARBA00007507"/>
    </source>
</evidence>
<dbReference type="GO" id="GO:0005525">
    <property type="term" value="F:GTP binding"/>
    <property type="evidence" value="ECO:0007669"/>
    <property type="project" value="UniProtKB-KW"/>
</dbReference>
<proteinExistence type="inferred from homology"/>
<keyword evidence="8" id="KW-0653">Protein transport</keyword>
<dbReference type="EMBL" id="VFLP01000127">
    <property type="protein sequence ID" value="TRX87744.1"/>
    <property type="molecule type" value="Genomic_DNA"/>
</dbReference>
<keyword evidence="4" id="KW-0813">Transport</keyword>
<protein>
    <submittedName>
        <fullName evidence="13">Uncharacterized protein</fullName>
    </submittedName>
</protein>
<evidence type="ECO:0000256" key="2">
    <source>
        <dbReference type="ARBA" id="ARBA00004555"/>
    </source>
</evidence>
<evidence type="ECO:0000256" key="6">
    <source>
        <dbReference type="ARBA" id="ARBA00022824"/>
    </source>
</evidence>
<dbReference type="PANTHER" id="PTHR45684">
    <property type="entry name" value="RE74312P"/>
    <property type="match status" value="1"/>
</dbReference>
<evidence type="ECO:0000256" key="5">
    <source>
        <dbReference type="ARBA" id="ARBA00022741"/>
    </source>
</evidence>
<dbReference type="OrthoDB" id="2011769at2759"/>
<evidence type="ECO:0000256" key="7">
    <source>
        <dbReference type="ARBA" id="ARBA00022892"/>
    </source>
</evidence>
<keyword evidence="7" id="KW-0931">ER-Golgi transport</keyword>
<feature type="binding site" evidence="11">
    <location>
        <position position="105"/>
    </location>
    <ligand>
        <name>GTP</name>
        <dbReference type="ChEBI" id="CHEBI:37565"/>
    </ligand>
</feature>
<feature type="binding site" evidence="11">
    <location>
        <position position="106"/>
    </location>
    <ligand>
        <name>GTP</name>
        <dbReference type="ChEBI" id="CHEBI:37565"/>
    </ligand>
</feature>
<dbReference type="SUPFAM" id="SSF52540">
    <property type="entry name" value="P-loop containing nucleoside triphosphate hydrolases"/>
    <property type="match status" value="1"/>
</dbReference>
<dbReference type="GO" id="GO:0016192">
    <property type="term" value="P:vesicle-mediated transport"/>
    <property type="evidence" value="ECO:0007669"/>
    <property type="project" value="UniProtKB-KW"/>
</dbReference>
<keyword evidence="5 11" id="KW-0547">Nucleotide-binding</keyword>
<dbReference type="InterPro" id="IPR006689">
    <property type="entry name" value="Small_GTPase_ARF/SAR"/>
</dbReference>
<evidence type="ECO:0000313" key="14">
    <source>
        <dbReference type="Proteomes" id="UP000319160"/>
    </source>
</evidence>
<dbReference type="InterPro" id="IPR006687">
    <property type="entry name" value="Small_GTPase_SAR1"/>
</dbReference>
<dbReference type="GO" id="GO:0006886">
    <property type="term" value="P:intracellular protein transport"/>
    <property type="evidence" value="ECO:0007669"/>
    <property type="project" value="InterPro"/>
</dbReference>
<dbReference type="STRING" id="2512241.A0A553HIF9"/>
<comment type="subcellular location">
    <subcellularLocation>
        <location evidence="1">Endoplasmic reticulum</location>
    </subcellularLocation>
    <subcellularLocation>
        <location evidence="2">Golgi apparatus</location>
    </subcellularLocation>
</comment>
<comment type="caution">
    <text evidence="13">The sequence shown here is derived from an EMBL/GenBank/DDBJ whole genome shotgun (WGS) entry which is preliminary data.</text>
</comment>
<evidence type="ECO:0000256" key="11">
    <source>
        <dbReference type="PIRSR" id="PIRSR606687-2"/>
    </source>
</evidence>
<dbReference type="AlphaFoldDB" id="A0A553HIF9"/>
<sequence length="150" mass="16696">MGILDCVYSFMEFPGLVDKQAKIPILGLSNAGKSTLLMKITYNLPEGLQSALSRTPEDDNFYDVVGIFFLVDAVDYKRSAEAKAELDVLLAIKEIQAVPIVVMGNKIDHLYAVSEKELRYELDFERIHGRPIELFGEMGAMKVILGIVPT</sequence>
<organism evidence="13 14">
    <name type="scientific">Xylaria flabelliformis</name>
    <dbReference type="NCBI Taxonomy" id="2512241"/>
    <lineage>
        <taxon>Eukaryota</taxon>
        <taxon>Fungi</taxon>
        <taxon>Dikarya</taxon>
        <taxon>Ascomycota</taxon>
        <taxon>Pezizomycotina</taxon>
        <taxon>Sordariomycetes</taxon>
        <taxon>Xylariomycetidae</taxon>
        <taxon>Xylariales</taxon>
        <taxon>Xylariaceae</taxon>
        <taxon>Xylaria</taxon>
    </lineage>
</organism>
<evidence type="ECO:0000313" key="13">
    <source>
        <dbReference type="EMBL" id="TRX87744.1"/>
    </source>
</evidence>
<dbReference type="GO" id="GO:0005783">
    <property type="term" value="C:endoplasmic reticulum"/>
    <property type="evidence" value="ECO:0007669"/>
    <property type="project" value="UniProtKB-SubCell"/>
</dbReference>
<feature type="binding site" evidence="11">
    <location>
        <position position="108"/>
    </location>
    <ligand>
        <name>GTP</name>
        <dbReference type="ChEBI" id="CHEBI:37565"/>
    </ligand>
</feature>